<evidence type="ECO:0000313" key="3">
    <source>
        <dbReference type="Proteomes" id="UP000070133"/>
    </source>
</evidence>
<dbReference type="AlphaFoldDB" id="A0A139HZ45"/>
<keyword evidence="3" id="KW-1185">Reference proteome</keyword>
<feature type="compositionally biased region" description="Polar residues" evidence="1">
    <location>
        <begin position="81"/>
        <end position="96"/>
    </location>
</feature>
<organism evidence="2 3">
    <name type="scientific">Pseudocercospora eumusae</name>
    <dbReference type="NCBI Taxonomy" id="321146"/>
    <lineage>
        <taxon>Eukaryota</taxon>
        <taxon>Fungi</taxon>
        <taxon>Dikarya</taxon>
        <taxon>Ascomycota</taxon>
        <taxon>Pezizomycotina</taxon>
        <taxon>Dothideomycetes</taxon>
        <taxon>Dothideomycetidae</taxon>
        <taxon>Mycosphaerellales</taxon>
        <taxon>Mycosphaerellaceae</taxon>
        <taxon>Pseudocercospora</taxon>
    </lineage>
</organism>
<accession>A0A139HZ45</accession>
<evidence type="ECO:0000313" key="2">
    <source>
        <dbReference type="EMBL" id="KXT07622.1"/>
    </source>
</evidence>
<proteinExistence type="predicted"/>
<name>A0A139HZ45_9PEZI</name>
<feature type="compositionally biased region" description="Basic and acidic residues" evidence="1">
    <location>
        <begin position="7"/>
        <end position="19"/>
    </location>
</feature>
<comment type="caution">
    <text evidence="2">The sequence shown here is derived from an EMBL/GenBank/DDBJ whole genome shotgun (WGS) entry which is preliminary data.</text>
</comment>
<dbReference type="OrthoDB" id="10254671at2759"/>
<sequence>MSSSLAEIRKRFPDEDGGRASKCVAATIGSGRQAVTQGSASGGQNLPKPNKDRKNDARQPSYNLRRYLASQNPYESLALGLSSTRKSSNQKGTEKE</sequence>
<gene>
    <name evidence="2" type="ORF">AC578_10144</name>
</gene>
<dbReference type="Proteomes" id="UP000070133">
    <property type="component" value="Unassembled WGS sequence"/>
</dbReference>
<protein>
    <submittedName>
        <fullName evidence="2">Uncharacterized protein</fullName>
    </submittedName>
</protein>
<feature type="region of interest" description="Disordered" evidence="1">
    <location>
        <begin position="1"/>
        <end position="20"/>
    </location>
</feature>
<evidence type="ECO:0000256" key="1">
    <source>
        <dbReference type="SAM" id="MobiDB-lite"/>
    </source>
</evidence>
<reference evidence="2 3" key="1">
    <citation type="submission" date="2015-07" db="EMBL/GenBank/DDBJ databases">
        <title>Comparative genomics of the Sigatoka disease complex on banana suggests a link between parallel evolutionary changes in Pseudocercospora fijiensis and Pseudocercospora eumusae and increased virulence on the banana host.</title>
        <authorList>
            <person name="Chang T.-C."/>
            <person name="Salvucci A."/>
            <person name="Crous P.W."/>
            <person name="Stergiopoulos I."/>
        </authorList>
    </citation>
    <scope>NUCLEOTIDE SEQUENCE [LARGE SCALE GENOMIC DNA]</scope>
    <source>
        <strain evidence="2 3">CBS 114824</strain>
    </source>
</reference>
<feature type="region of interest" description="Disordered" evidence="1">
    <location>
        <begin position="31"/>
        <end position="96"/>
    </location>
</feature>
<dbReference type="EMBL" id="LFZN01000001">
    <property type="protein sequence ID" value="KXT07622.1"/>
    <property type="molecule type" value="Genomic_DNA"/>
</dbReference>
<feature type="compositionally biased region" description="Polar residues" evidence="1">
    <location>
        <begin position="33"/>
        <end position="44"/>
    </location>
</feature>